<proteinExistence type="predicted"/>
<dbReference type="AlphaFoldDB" id="A0A1G6N4V5"/>
<dbReference type="SUPFAM" id="SSF52266">
    <property type="entry name" value="SGNH hydrolase"/>
    <property type="match status" value="1"/>
</dbReference>
<evidence type="ECO:0000259" key="1">
    <source>
        <dbReference type="Pfam" id="PF13472"/>
    </source>
</evidence>
<dbReference type="RefSeq" id="WP_093028284.1">
    <property type="nucleotide sequence ID" value="NZ_FMZV01000003.1"/>
</dbReference>
<gene>
    <name evidence="2" type="ORF">SAMN04488239_10334</name>
</gene>
<dbReference type="InterPro" id="IPR013830">
    <property type="entry name" value="SGNH_hydro"/>
</dbReference>
<organism evidence="2 3">
    <name type="scientific">Ruegeria marina</name>
    <dbReference type="NCBI Taxonomy" id="639004"/>
    <lineage>
        <taxon>Bacteria</taxon>
        <taxon>Pseudomonadati</taxon>
        <taxon>Pseudomonadota</taxon>
        <taxon>Alphaproteobacteria</taxon>
        <taxon>Rhodobacterales</taxon>
        <taxon>Roseobacteraceae</taxon>
        <taxon>Ruegeria</taxon>
    </lineage>
</organism>
<dbReference type="STRING" id="639004.SAMN04488239_10334"/>
<dbReference type="InterPro" id="IPR036514">
    <property type="entry name" value="SGNH_hydro_sf"/>
</dbReference>
<dbReference type="Proteomes" id="UP000199628">
    <property type="component" value="Unassembled WGS sequence"/>
</dbReference>
<protein>
    <submittedName>
        <fullName evidence="2">Lysophospholipase L1</fullName>
    </submittedName>
</protein>
<name>A0A1G6N4V5_9RHOB</name>
<sequence length="231" mass="25339">MFRKTIVLLGLSGLLFACQDSVRHNQEARILAIGDSLLSWNSTFGSSIPDVMAKELGQPVVDRSVSGAWMLTRDDDRDGRGMNVPYQYESGSWDWVVVNGGGNDLLFGCGCGRCDSVMDRLISSDGSTGQIPDLVRRIRADGAQVLYTGYLRSPDLLTPIEHCKNDGDELEARIARLAAAEEGVYYVSMQDVVPPGGFTYFAPDRIHPARKTSRKVGERLASAIRQLNARP</sequence>
<accession>A0A1G6N4V5</accession>
<dbReference type="GO" id="GO:0016788">
    <property type="term" value="F:hydrolase activity, acting on ester bonds"/>
    <property type="evidence" value="ECO:0007669"/>
    <property type="project" value="UniProtKB-ARBA"/>
</dbReference>
<dbReference type="Pfam" id="PF13472">
    <property type="entry name" value="Lipase_GDSL_2"/>
    <property type="match status" value="1"/>
</dbReference>
<reference evidence="3" key="1">
    <citation type="submission" date="2016-10" db="EMBL/GenBank/DDBJ databases">
        <authorList>
            <person name="Varghese N."/>
            <person name="Submissions S."/>
        </authorList>
    </citation>
    <scope>NUCLEOTIDE SEQUENCE [LARGE SCALE GENOMIC DNA]</scope>
    <source>
        <strain evidence="3">CGMCC 1.9108</strain>
    </source>
</reference>
<evidence type="ECO:0000313" key="3">
    <source>
        <dbReference type="Proteomes" id="UP000199628"/>
    </source>
</evidence>
<dbReference type="CDD" id="cd00229">
    <property type="entry name" value="SGNH_hydrolase"/>
    <property type="match status" value="1"/>
</dbReference>
<dbReference type="Gene3D" id="3.40.50.1110">
    <property type="entry name" value="SGNH hydrolase"/>
    <property type="match status" value="1"/>
</dbReference>
<feature type="domain" description="SGNH hydrolase-type esterase" evidence="1">
    <location>
        <begin position="32"/>
        <end position="210"/>
    </location>
</feature>
<dbReference type="EMBL" id="FMZV01000003">
    <property type="protein sequence ID" value="SDC62731.1"/>
    <property type="molecule type" value="Genomic_DNA"/>
</dbReference>
<evidence type="ECO:0000313" key="2">
    <source>
        <dbReference type="EMBL" id="SDC62731.1"/>
    </source>
</evidence>
<dbReference type="PROSITE" id="PS51257">
    <property type="entry name" value="PROKAR_LIPOPROTEIN"/>
    <property type="match status" value="1"/>
</dbReference>
<dbReference type="OrthoDB" id="7840049at2"/>
<keyword evidence="3" id="KW-1185">Reference proteome</keyword>